<evidence type="ECO:0000313" key="2">
    <source>
        <dbReference type="Proteomes" id="UP000823775"/>
    </source>
</evidence>
<protein>
    <submittedName>
        <fullName evidence="1">Uncharacterized protein</fullName>
    </submittedName>
</protein>
<accession>A0ABS8VIW2</accession>
<gene>
    <name evidence="1" type="ORF">HAX54_035256</name>
</gene>
<evidence type="ECO:0000313" key="1">
    <source>
        <dbReference type="EMBL" id="MCD9645900.1"/>
    </source>
</evidence>
<dbReference type="EMBL" id="JACEIK010004594">
    <property type="protein sequence ID" value="MCD9645900.1"/>
    <property type="molecule type" value="Genomic_DNA"/>
</dbReference>
<name>A0ABS8VIW2_DATST</name>
<comment type="caution">
    <text evidence="1">The sequence shown here is derived from an EMBL/GenBank/DDBJ whole genome shotgun (WGS) entry which is preliminary data.</text>
</comment>
<organism evidence="1 2">
    <name type="scientific">Datura stramonium</name>
    <name type="common">Jimsonweed</name>
    <name type="synonym">Common thornapple</name>
    <dbReference type="NCBI Taxonomy" id="4076"/>
    <lineage>
        <taxon>Eukaryota</taxon>
        <taxon>Viridiplantae</taxon>
        <taxon>Streptophyta</taxon>
        <taxon>Embryophyta</taxon>
        <taxon>Tracheophyta</taxon>
        <taxon>Spermatophyta</taxon>
        <taxon>Magnoliopsida</taxon>
        <taxon>eudicotyledons</taxon>
        <taxon>Gunneridae</taxon>
        <taxon>Pentapetalae</taxon>
        <taxon>asterids</taxon>
        <taxon>lamiids</taxon>
        <taxon>Solanales</taxon>
        <taxon>Solanaceae</taxon>
        <taxon>Solanoideae</taxon>
        <taxon>Datureae</taxon>
        <taxon>Datura</taxon>
    </lineage>
</organism>
<proteinExistence type="predicted"/>
<keyword evidence="2" id="KW-1185">Reference proteome</keyword>
<sequence>MTLDRITVVVDFKEEMTVHPSKNGHQHGHVSLSNEDLVSDKASSIGEESSLGNWIDASIESSSFLEKRGPTLYRYLRRTTPVFEEPYDEWPSFRPFRGVTDVGKRVHEERDNKRVSRTLENAELSGDHDLAVAREPVRPEPGPALDVEIVLHHYTTATATATARFSKYLVPVRLRINRSGGFGSCSLPPLHDPEGESQIVISASGTTHAVTIEVVLAASTSTPNTGA</sequence>
<reference evidence="1 2" key="1">
    <citation type="journal article" date="2021" name="BMC Genomics">
        <title>Datura genome reveals duplications of psychoactive alkaloid biosynthetic genes and high mutation rate following tissue culture.</title>
        <authorList>
            <person name="Rajewski A."/>
            <person name="Carter-House D."/>
            <person name="Stajich J."/>
            <person name="Litt A."/>
        </authorList>
    </citation>
    <scope>NUCLEOTIDE SEQUENCE [LARGE SCALE GENOMIC DNA]</scope>
    <source>
        <strain evidence="1">AR-01</strain>
    </source>
</reference>
<dbReference type="Proteomes" id="UP000823775">
    <property type="component" value="Unassembled WGS sequence"/>
</dbReference>